<evidence type="ECO:0000313" key="1">
    <source>
        <dbReference type="EMBL" id="CAG8704849.1"/>
    </source>
</evidence>
<protein>
    <submittedName>
        <fullName evidence="1">17748_t:CDS:1</fullName>
    </submittedName>
</protein>
<organism evidence="1 2">
    <name type="scientific">Racocetra persica</name>
    <dbReference type="NCBI Taxonomy" id="160502"/>
    <lineage>
        <taxon>Eukaryota</taxon>
        <taxon>Fungi</taxon>
        <taxon>Fungi incertae sedis</taxon>
        <taxon>Mucoromycota</taxon>
        <taxon>Glomeromycotina</taxon>
        <taxon>Glomeromycetes</taxon>
        <taxon>Diversisporales</taxon>
        <taxon>Gigasporaceae</taxon>
        <taxon>Racocetra</taxon>
    </lineage>
</organism>
<dbReference type="EMBL" id="CAJVQC010019968">
    <property type="protein sequence ID" value="CAG8704849.1"/>
    <property type="molecule type" value="Genomic_DNA"/>
</dbReference>
<accession>A0ACA9PE63</accession>
<reference evidence="1" key="1">
    <citation type="submission" date="2021-06" db="EMBL/GenBank/DDBJ databases">
        <authorList>
            <person name="Kallberg Y."/>
            <person name="Tangrot J."/>
            <person name="Rosling A."/>
        </authorList>
    </citation>
    <scope>NUCLEOTIDE SEQUENCE</scope>
    <source>
        <strain evidence="1">MA461A</strain>
    </source>
</reference>
<evidence type="ECO:0000313" key="2">
    <source>
        <dbReference type="Proteomes" id="UP000789920"/>
    </source>
</evidence>
<name>A0ACA9PE63_9GLOM</name>
<keyword evidence="2" id="KW-1185">Reference proteome</keyword>
<dbReference type="Proteomes" id="UP000789920">
    <property type="component" value="Unassembled WGS sequence"/>
</dbReference>
<comment type="caution">
    <text evidence="1">The sequence shown here is derived from an EMBL/GenBank/DDBJ whole genome shotgun (WGS) entry which is preliminary data.</text>
</comment>
<feature type="non-terminal residue" evidence="1">
    <location>
        <position position="1"/>
    </location>
</feature>
<gene>
    <name evidence="1" type="ORF">RPERSI_LOCUS10190</name>
</gene>
<proteinExistence type="predicted"/>
<sequence>QRKKGDRMKGPSSHEYVACYLDSFGGKSSININKLAIAYREYAIWPNEAMLAQDKIITGHITKFKL</sequence>